<proteinExistence type="predicted"/>
<comment type="caution">
    <text evidence="2">The sequence shown here is derived from an EMBL/GenBank/DDBJ whole genome shotgun (WGS) entry which is preliminary data.</text>
</comment>
<feature type="region of interest" description="Disordered" evidence="1">
    <location>
        <begin position="1"/>
        <end position="21"/>
    </location>
</feature>
<evidence type="ECO:0000313" key="3">
    <source>
        <dbReference type="Proteomes" id="UP000294508"/>
    </source>
</evidence>
<feature type="compositionally biased region" description="Basic residues" evidence="1">
    <location>
        <begin position="11"/>
        <end position="21"/>
    </location>
</feature>
<evidence type="ECO:0000313" key="2">
    <source>
        <dbReference type="EMBL" id="TCO24964.1"/>
    </source>
</evidence>
<dbReference type="EMBL" id="SLWN01000008">
    <property type="protein sequence ID" value="TCO24964.1"/>
    <property type="molecule type" value="Genomic_DNA"/>
</dbReference>
<dbReference type="AlphaFoldDB" id="A0A4R2HCL8"/>
<reference evidence="2 3" key="1">
    <citation type="journal article" date="2015" name="Stand. Genomic Sci.">
        <title>Genomic Encyclopedia of Bacterial and Archaeal Type Strains, Phase III: the genomes of soil and plant-associated and newly described type strains.</title>
        <authorList>
            <person name="Whitman W.B."/>
            <person name="Woyke T."/>
            <person name="Klenk H.P."/>
            <person name="Zhou Y."/>
            <person name="Lilburn T.G."/>
            <person name="Beck B.J."/>
            <person name="De Vos P."/>
            <person name="Vandamme P."/>
            <person name="Eisen J.A."/>
            <person name="Garrity G."/>
            <person name="Hugenholtz P."/>
            <person name="Kyrpides N.C."/>
        </authorList>
    </citation>
    <scope>NUCLEOTIDE SEQUENCE [LARGE SCALE GENOMIC DNA]</scope>
    <source>
        <strain evidence="2 3">VKM Ac-2572</strain>
    </source>
</reference>
<name>A0A4R2HCL8_9ACTN</name>
<organism evidence="2 3">
    <name type="scientific">Kribbella steppae</name>
    <dbReference type="NCBI Taxonomy" id="2512223"/>
    <lineage>
        <taxon>Bacteria</taxon>
        <taxon>Bacillati</taxon>
        <taxon>Actinomycetota</taxon>
        <taxon>Actinomycetes</taxon>
        <taxon>Propionibacteriales</taxon>
        <taxon>Kribbellaceae</taxon>
        <taxon>Kribbella</taxon>
    </lineage>
</organism>
<sequence>MVPEPMNTLAHAHHWTTRSRHRTSQGVVAYGHCACGRWRVNRDTTAHVELTLAVTSAESLLHRLN</sequence>
<keyword evidence="3" id="KW-1185">Reference proteome</keyword>
<protein>
    <submittedName>
        <fullName evidence="2">Uncharacterized protein</fullName>
    </submittedName>
</protein>
<accession>A0A4R2HCL8</accession>
<dbReference type="Proteomes" id="UP000294508">
    <property type="component" value="Unassembled WGS sequence"/>
</dbReference>
<evidence type="ECO:0000256" key="1">
    <source>
        <dbReference type="SAM" id="MobiDB-lite"/>
    </source>
</evidence>
<gene>
    <name evidence="2" type="ORF">EV652_108502</name>
</gene>